<accession>A0A8B6C8D4</accession>
<dbReference type="EMBL" id="UYJE01001277">
    <property type="protein sequence ID" value="VDI00852.1"/>
    <property type="molecule type" value="Genomic_DNA"/>
</dbReference>
<dbReference type="OrthoDB" id="6140587at2759"/>
<sequence length="518" mass="59270">MKELVTLKNKILDDLKEKRRHRIALTELEIEGQMKRNNFVKTRAVDEAIKIMESQDMVVLTGSAGSGKSATAIYLLKHFQMTKNYQPLKISTFADLSILINPNPDEPVIVLLEDIFGRTNYTYVENSDRNVLGELGTCIGNTLKVIITIRTTIMKSCMSLFYTSNVFCGLHVVDLSRDFQLVKADKKSVLERYLELNNITVSEFGNCMDDQLQPDAAVTISNKVIDKIVHLDTVGGFPENCRLFTTMRCFTRLGIRFFRHPTISLRTEIDALRRADGNDNISFKLKSKFTVLVYMLLSNDVLSKNSLDFCKVQDIFKSVNGGGTIMEHQFIDAADDMIDQYLTYSSLENAYYFQHRIIAEAVMISYSKCNISQVISMLNPDFIAEMVKPDCYKEKEGEVVFKIPSNIYRNLASVIKELLLLKTIGGCFIEYILSKSEIFENVEFLNVFVETFESLFEPEDSLSCQDLELKKSVCKLLDLTLKKNTSLNHQDCLQLLWQLFAKNVKQFRLLFIQCAEYL</sequence>
<dbReference type="Pfam" id="PF20720">
    <property type="entry name" value="nSTAND3"/>
    <property type="match status" value="1"/>
</dbReference>
<comment type="caution">
    <text evidence="2">The sequence shown here is derived from an EMBL/GenBank/DDBJ whole genome shotgun (WGS) entry which is preliminary data.</text>
</comment>
<protein>
    <recommendedName>
        <fullName evidence="1">Novel STAND NTPase 3 domain-containing protein</fullName>
    </recommendedName>
</protein>
<evidence type="ECO:0000313" key="3">
    <source>
        <dbReference type="Proteomes" id="UP000596742"/>
    </source>
</evidence>
<organism evidence="2 3">
    <name type="scientific">Mytilus galloprovincialis</name>
    <name type="common">Mediterranean mussel</name>
    <dbReference type="NCBI Taxonomy" id="29158"/>
    <lineage>
        <taxon>Eukaryota</taxon>
        <taxon>Metazoa</taxon>
        <taxon>Spiralia</taxon>
        <taxon>Lophotrochozoa</taxon>
        <taxon>Mollusca</taxon>
        <taxon>Bivalvia</taxon>
        <taxon>Autobranchia</taxon>
        <taxon>Pteriomorphia</taxon>
        <taxon>Mytilida</taxon>
        <taxon>Mytiloidea</taxon>
        <taxon>Mytilidae</taxon>
        <taxon>Mytilinae</taxon>
        <taxon>Mytilus</taxon>
    </lineage>
</organism>
<dbReference type="InterPro" id="IPR027417">
    <property type="entry name" value="P-loop_NTPase"/>
</dbReference>
<evidence type="ECO:0000259" key="1">
    <source>
        <dbReference type="Pfam" id="PF20720"/>
    </source>
</evidence>
<gene>
    <name evidence="2" type="ORF">MGAL_10B005975</name>
</gene>
<dbReference type="SUPFAM" id="SSF52540">
    <property type="entry name" value="P-loop containing nucleoside triphosphate hydrolases"/>
    <property type="match status" value="1"/>
</dbReference>
<name>A0A8B6C8D4_MYTGA</name>
<feature type="domain" description="Novel STAND NTPase 3" evidence="1">
    <location>
        <begin position="39"/>
        <end position="195"/>
    </location>
</feature>
<reference evidence="2" key="1">
    <citation type="submission" date="2018-11" db="EMBL/GenBank/DDBJ databases">
        <authorList>
            <person name="Alioto T."/>
            <person name="Alioto T."/>
        </authorList>
    </citation>
    <scope>NUCLEOTIDE SEQUENCE</scope>
</reference>
<dbReference type="InterPro" id="IPR049050">
    <property type="entry name" value="nSTAND3"/>
</dbReference>
<keyword evidence="3" id="KW-1185">Reference proteome</keyword>
<dbReference type="AlphaFoldDB" id="A0A8B6C8D4"/>
<evidence type="ECO:0000313" key="2">
    <source>
        <dbReference type="EMBL" id="VDI00852.1"/>
    </source>
</evidence>
<dbReference type="Proteomes" id="UP000596742">
    <property type="component" value="Unassembled WGS sequence"/>
</dbReference>
<proteinExistence type="predicted"/>